<organism evidence="6 7">
    <name type="scientific">Clostridium tetanomorphum</name>
    <dbReference type="NCBI Taxonomy" id="1553"/>
    <lineage>
        <taxon>Bacteria</taxon>
        <taxon>Bacillati</taxon>
        <taxon>Bacillota</taxon>
        <taxon>Clostridia</taxon>
        <taxon>Eubacteriales</taxon>
        <taxon>Clostridiaceae</taxon>
        <taxon>Clostridium</taxon>
    </lineage>
</organism>
<evidence type="ECO:0000256" key="1">
    <source>
        <dbReference type="ARBA" id="ARBA00018672"/>
    </source>
</evidence>
<dbReference type="PROSITE" id="PS50110">
    <property type="entry name" value="RESPONSE_REGULATORY"/>
    <property type="match status" value="2"/>
</dbReference>
<comment type="caution">
    <text evidence="6">The sequence shown here is derived from an EMBL/GenBank/DDBJ whole genome shotgun (WGS) entry which is preliminary data.</text>
</comment>
<evidence type="ECO:0000313" key="6">
    <source>
        <dbReference type="EMBL" id="MBC2400042.1"/>
    </source>
</evidence>
<evidence type="ECO:0000256" key="3">
    <source>
        <dbReference type="ARBA" id="ARBA00024867"/>
    </source>
</evidence>
<sequence length="261" mass="30346">MYTVLHIEPSEFFSNMVKGILEEKGYDYIWTDSFNEANSILYEYEVDLVITSLVGREGKIEDFVSNFNKSNKGEIPIFVVTGDNVDEKKKKLFNLGITDYILKENLKEEISKHIDAIFEEDKYMMELREAKIAIVDDSSFESAIEEDLLEKYDINNFDYYRSGKELINSGKKYDIYLIDILLKNEFGKNIIRYIRRNNMKATIIAVTVVNNPKTLASILNAGADDFINKPIDENLFITKLKSNIRIYSLNKKINSFIKNMR</sequence>
<evidence type="ECO:0000313" key="7">
    <source>
        <dbReference type="Proteomes" id="UP000563151"/>
    </source>
</evidence>
<feature type="domain" description="Response regulatory" evidence="5">
    <location>
        <begin position="3"/>
        <end position="118"/>
    </location>
</feature>
<dbReference type="Proteomes" id="UP000563151">
    <property type="component" value="Unassembled WGS sequence"/>
</dbReference>
<dbReference type="SUPFAM" id="SSF52172">
    <property type="entry name" value="CheY-like"/>
    <property type="match status" value="2"/>
</dbReference>
<dbReference type="InterPro" id="IPR011006">
    <property type="entry name" value="CheY-like_superfamily"/>
</dbReference>
<dbReference type="PANTHER" id="PTHR44591:SF23">
    <property type="entry name" value="CHEY SUBFAMILY"/>
    <property type="match status" value="1"/>
</dbReference>
<dbReference type="EMBL" id="JAAZWO010000046">
    <property type="protein sequence ID" value="MBC2400042.1"/>
    <property type="molecule type" value="Genomic_DNA"/>
</dbReference>
<gene>
    <name evidence="6" type="ORF">HGG79_20125</name>
</gene>
<feature type="domain" description="Response regulatory" evidence="5">
    <location>
        <begin position="131"/>
        <end position="244"/>
    </location>
</feature>
<keyword evidence="7" id="KW-1185">Reference proteome</keyword>
<dbReference type="CDD" id="cd00156">
    <property type="entry name" value="REC"/>
    <property type="match status" value="1"/>
</dbReference>
<comment type="function">
    <text evidence="3">May play the central regulatory role in sporulation. It may be an element of the effector pathway responsible for the activation of sporulation genes in response to nutritional stress. Spo0A may act in concert with spo0H (a sigma factor) to control the expression of some genes that are critical to the sporulation process.</text>
</comment>
<accession>A0A923EDD9</accession>
<reference evidence="6 7" key="1">
    <citation type="submission" date="2020-04" db="EMBL/GenBank/DDBJ databases">
        <title>Genomic insights into acetone-butanol-ethanol (ABE) fermentation by sequencing solventogenic clostridia strains.</title>
        <authorList>
            <person name="Brown S."/>
        </authorList>
    </citation>
    <scope>NUCLEOTIDE SEQUENCE [LARGE SCALE GENOMIC DNA]</scope>
    <source>
        <strain evidence="6 7">DJ011</strain>
    </source>
</reference>
<dbReference type="GO" id="GO:0000160">
    <property type="term" value="P:phosphorelay signal transduction system"/>
    <property type="evidence" value="ECO:0007669"/>
    <property type="project" value="InterPro"/>
</dbReference>
<evidence type="ECO:0000256" key="2">
    <source>
        <dbReference type="ARBA" id="ARBA00022553"/>
    </source>
</evidence>
<dbReference type="InterPro" id="IPR050595">
    <property type="entry name" value="Bact_response_regulator"/>
</dbReference>
<proteinExistence type="predicted"/>
<dbReference type="RefSeq" id="WP_035147216.1">
    <property type="nucleotide sequence ID" value="NZ_JAAZWO010000046.1"/>
</dbReference>
<keyword evidence="2 4" id="KW-0597">Phosphoprotein</keyword>
<feature type="modified residue" description="4-aspartylphosphate" evidence="4">
    <location>
        <position position="179"/>
    </location>
</feature>
<dbReference type="Gene3D" id="3.40.50.2300">
    <property type="match status" value="2"/>
</dbReference>
<protein>
    <recommendedName>
        <fullName evidence="1">Stage 0 sporulation protein A homolog</fullName>
    </recommendedName>
</protein>
<dbReference type="AlphaFoldDB" id="A0A923EDD9"/>
<evidence type="ECO:0000256" key="4">
    <source>
        <dbReference type="PROSITE-ProRule" id="PRU00169"/>
    </source>
</evidence>
<name>A0A923EDD9_CLOTT</name>
<dbReference type="SMART" id="SM00448">
    <property type="entry name" value="REC"/>
    <property type="match status" value="2"/>
</dbReference>
<dbReference type="InterPro" id="IPR001789">
    <property type="entry name" value="Sig_transdc_resp-reg_receiver"/>
</dbReference>
<evidence type="ECO:0000259" key="5">
    <source>
        <dbReference type="PROSITE" id="PS50110"/>
    </source>
</evidence>
<dbReference type="Pfam" id="PF00072">
    <property type="entry name" value="Response_reg"/>
    <property type="match status" value="2"/>
</dbReference>
<dbReference type="PANTHER" id="PTHR44591">
    <property type="entry name" value="STRESS RESPONSE REGULATOR PROTEIN 1"/>
    <property type="match status" value="1"/>
</dbReference>
<comment type="caution">
    <text evidence="4">Lacks conserved residue(s) required for the propagation of feature annotation.</text>
</comment>